<sequence length="290" mass="32815">MENRKLYTACQGKIPLRPLKAIAGAIEERRQNRRESEDNTMSIFKKPEKGFLAKLFKHKQVEELAEELAHTYADEMRADMLSENPETDTAEDTAAEPVPMLEVSESGEVDFTEPPETTEGESPPQDTEPSEVRKHLITFRVNDMELEAINRRYAETSFRSRGDFCRYSALTVMNVEEDTEDIKQIARYISSISNSFNQVAHRVNKGGKLYDEDIADMKERLEEIWRLLVSIRSTREHTVQLIISATQTKPQTANMLLATCAYLLHLEHQNSLGTSGSQSAQGEAEASASI</sequence>
<dbReference type="PATRIC" id="fig|411473.3.peg.1117"/>
<dbReference type="HOGENOM" id="CLU_959375_0_0_9"/>
<feature type="compositionally biased region" description="Acidic residues" evidence="1">
    <location>
        <begin position="85"/>
        <end position="94"/>
    </location>
</feature>
<dbReference type="OrthoDB" id="9804743at2"/>
<name>U2KCJ0_9FIRM</name>
<evidence type="ECO:0000256" key="1">
    <source>
        <dbReference type="SAM" id="MobiDB-lite"/>
    </source>
</evidence>
<organism evidence="2 3">
    <name type="scientific">Ruminococcus callidus ATCC 27760</name>
    <dbReference type="NCBI Taxonomy" id="411473"/>
    <lineage>
        <taxon>Bacteria</taxon>
        <taxon>Bacillati</taxon>
        <taxon>Bacillota</taxon>
        <taxon>Clostridia</taxon>
        <taxon>Eubacteriales</taxon>
        <taxon>Oscillospiraceae</taxon>
        <taxon>Ruminococcus</taxon>
    </lineage>
</organism>
<dbReference type="EMBL" id="AWVF01000175">
    <property type="protein sequence ID" value="ERJ96246.1"/>
    <property type="molecule type" value="Genomic_DNA"/>
</dbReference>
<dbReference type="STRING" id="411473.RUMCAL_01381"/>
<gene>
    <name evidence="2" type="ORF">RUMCAL_01381</name>
</gene>
<keyword evidence="3" id="KW-1185">Reference proteome</keyword>
<dbReference type="Proteomes" id="UP000016662">
    <property type="component" value="Unassembled WGS sequence"/>
</dbReference>
<reference evidence="2 3" key="1">
    <citation type="submission" date="2013-07" db="EMBL/GenBank/DDBJ databases">
        <authorList>
            <person name="Weinstock G."/>
            <person name="Sodergren E."/>
            <person name="Wylie T."/>
            <person name="Fulton L."/>
            <person name="Fulton R."/>
            <person name="Fronick C."/>
            <person name="O'Laughlin M."/>
            <person name="Godfrey J."/>
            <person name="Miner T."/>
            <person name="Herter B."/>
            <person name="Appelbaum E."/>
            <person name="Cordes M."/>
            <person name="Lek S."/>
            <person name="Wollam A."/>
            <person name="Pepin K.H."/>
            <person name="Palsikar V.B."/>
            <person name="Mitreva M."/>
            <person name="Wilson R.K."/>
        </authorList>
    </citation>
    <scope>NUCLEOTIDE SEQUENCE [LARGE SCALE GENOMIC DNA]</scope>
    <source>
        <strain evidence="2 3">ATCC 27760</strain>
    </source>
</reference>
<feature type="compositionally biased region" description="Acidic residues" evidence="1">
    <location>
        <begin position="105"/>
        <end position="119"/>
    </location>
</feature>
<dbReference type="AlphaFoldDB" id="U2KCJ0"/>
<dbReference type="RefSeq" id="WP_021682865.1">
    <property type="nucleotide sequence ID" value="NZ_KI260449.1"/>
</dbReference>
<comment type="caution">
    <text evidence="2">The sequence shown here is derived from an EMBL/GenBank/DDBJ whole genome shotgun (WGS) entry which is preliminary data.</text>
</comment>
<evidence type="ECO:0000313" key="2">
    <source>
        <dbReference type="EMBL" id="ERJ96246.1"/>
    </source>
</evidence>
<accession>U2KCJ0</accession>
<proteinExistence type="predicted"/>
<dbReference type="eggNOG" id="ENOG502ZTUJ">
    <property type="taxonomic scope" value="Bacteria"/>
</dbReference>
<evidence type="ECO:0000313" key="3">
    <source>
        <dbReference type="Proteomes" id="UP000016662"/>
    </source>
</evidence>
<protein>
    <submittedName>
        <fullName evidence="2">Uncharacterized protein</fullName>
    </submittedName>
</protein>
<feature type="region of interest" description="Disordered" evidence="1">
    <location>
        <begin position="83"/>
        <end position="132"/>
    </location>
</feature>